<keyword evidence="3" id="KW-1185">Reference proteome</keyword>
<dbReference type="Pfam" id="PF11204">
    <property type="entry name" value="DUF2985"/>
    <property type="match status" value="1"/>
</dbReference>
<evidence type="ECO:0008006" key="4">
    <source>
        <dbReference type="Google" id="ProtNLM"/>
    </source>
</evidence>
<dbReference type="EMBL" id="VJMJ01000200">
    <property type="protein sequence ID" value="KAF0727227.1"/>
    <property type="molecule type" value="Genomic_DNA"/>
</dbReference>
<keyword evidence="1" id="KW-1133">Transmembrane helix</keyword>
<dbReference type="AlphaFoldDB" id="A0A6G0WJ43"/>
<organism evidence="2 3">
    <name type="scientific">Aphanomyces euteiches</name>
    <dbReference type="NCBI Taxonomy" id="100861"/>
    <lineage>
        <taxon>Eukaryota</taxon>
        <taxon>Sar</taxon>
        <taxon>Stramenopiles</taxon>
        <taxon>Oomycota</taxon>
        <taxon>Saprolegniomycetes</taxon>
        <taxon>Saprolegniales</taxon>
        <taxon>Verrucalvaceae</taxon>
        <taxon>Aphanomyces</taxon>
    </lineage>
</organism>
<dbReference type="Proteomes" id="UP000481153">
    <property type="component" value="Unassembled WGS sequence"/>
</dbReference>
<comment type="caution">
    <text evidence="2">The sequence shown here is derived from an EMBL/GenBank/DDBJ whole genome shotgun (WGS) entry which is preliminary data.</text>
</comment>
<gene>
    <name evidence="2" type="ORF">Ae201684_014755</name>
</gene>
<feature type="transmembrane region" description="Helical" evidence="1">
    <location>
        <begin position="116"/>
        <end position="140"/>
    </location>
</feature>
<keyword evidence="1" id="KW-0472">Membrane</keyword>
<proteinExistence type="predicted"/>
<dbReference type="InterPro" id="IPR021369">
    <property type="entry name" value="DUF2985"/>
</dbReference>
<feature type="transmembrane region" description="Helical" evidence="1">
    <location>
        <begin position="7"/>
        <end position="30"/>
    </location>
</feature>
<sequence length="197" mass="22385">MPWYQWILFALGSAVVVASTVLIVLLLSATSDEWSLTPSQRGVYIELCLQSANLVLTIAAVAVQPERLRALYLLFQYPRSPSDELATAIRAAFPRLSIEFEDQRHPTNSNIPLRKLILLSLLLNGQCFLQYPVTIILWVVPTDLRPYALVVTCLTVSCICSIVSFIWEWRLARHSMRFRAMRAESALEKYLVEDTTI</sequence>
<feature type="transmembrane region" description="Helical" evidence="1">
    <location>
        <begin position="146"/>
        <end position="167"/>
    </location>
</feature>
<keyword evidence="1" id="KW-0812">Transmembrane</keyword>
<protein>
    <recommendedName>
        <fullName evidence="4">Integral membrane protein</fullName>
    </recommendedName>
</protein>
<accession>A0A6G0WJ43</accession>
<dbReference type="VEuPathDB" id="FungiDB:AeMF1_000139"/>
<name>A0A6G0WJ43_9STRA</name>
<evidence type="ECO:0000313" key="2">
    <source>
        <dbReference type="EMBL" id="KAF0727227.1"/>
    </source>
</evidence>
<evidence type="ECO:0000256" key="1">
    <source>
        <dbReference type="SAM" id="Phobius"/>
    </source>
</evidence>
<evidence type="ECO:0000313" key="3">
    <source>
        <dbReference type="Proteomes" id="UP000481153"/>
    </source>
</evidence>
<reference evidence="2 3" key="1">
    <citation type="submission" date="2019-07" db="EMBL/GenBank/DDBJ databases">
        <title>Genomics analysis of Aphanomyces spp. identifies a new class of oomycete effector associated with host adaptation.</title>
        <authorList>
            <person name="Gaulin E."/>
        </authorList>
    </citation>
    <scope>NUCLEOTIDE SEQUENCE [LARGE SCALE GENOMIC DNA]</scope>
    <source>
        <strain evidence="2 3">ATCC 201684</strain>
    </source>
</reference>